<name>A0A3Q7YA35_CICAR</name>
<organism evidence="2 3">
    <name type="scientific">Cicer arietinum</name>
    <name type="common">Chickpea</name>
    <name type="synonym">Garbanzo</name>
    <dbReference type="NCBI Taxonomy" id="3827"/>
    <lineage>
        <taxon>Eukaryota</taxon>
        <taxon>Viridiplantae</taxon>
        <taxon>Streptophyta</taxon>
        <taxon>Embryophyta</taxon>
        <taxon>Tracheophyta</taxon>
        <taxon>Spermatophyta</taxon>
        <taxon>Magnoliopsida</taxon>
        <taxon>eudicotyledons</taxon>
        <taxon>Gunneridae</taxon>
        <taxon>Pentapetalae</taxon>
        <taxon>rosids</taxon>
        <taxon>fabids</taxon>
        <taxon>Fabales</taxon>
        <taxon>Fabaceae</taxon>
        <taxon>Papilionoideae</taxon>
        <taxon>50 kb inversion clade</taxon>
        <taxon>NPAAA clade</taxon>
        <taxon>Hologalegina</taxon>
        <taxon>IRL clade</taxon>
        <taxon>Cicereae</taxon>
        <taxon>Cicer</taxon>
    </lineage>
</organism>
<keyword evidence="2" id="KW-1185">Reference proteome</keyword>
<dbReference type="AlphaFoldDB" id="A0A3Q7YA35"/>
<dbReference type="RefSeq" id="XP_027189332.1">
    <property type="nucleotide sequence ID" value="XM_027333531.1"/>
</dbReference>
<dbReference type="Proteomes" id="UP000087171">
    <property type="component" value="Chromosome Ca4"/>
</dbReference>
<reference evidence="3" key="2">
    <citation type="submission" date="2025-08" db="UniProtKB">
        <authorList>
            <consortium name="RefSeq"/>
        </authorList>
    </citation>
    <scope>IDENTIFICATION</scope>
    <source>
        <tissue evidence="3">Etiolated seedlings</tissue>
    </source>
</reference>
<evidence type="ECO:0000313" key="2">
    <source>
        <dbReference type="Proteomes" id="UP000087171"/>
    </source>
</evidence>
<accession>A0A3Q7YA35</accession>
<feature type="transmembrane region" description="Helical" evidence="1">
    <location>
        <begin position="145"/>
        <end position="165"/>
    </location>
</feature>
<dbReference type="SUPFAM" id="SSF50630">
    <property type="entry name" value="Acid proteases"/>
    <property type="match status" value="1"/>
</dbReference>
<dbReference type="Gene3D" id="2.40.70.10">
    <property type="entry name" value="Acid Proteases"/>
    <property type="match status" value="1"/>
</dbReference>
<keyword evidence="1" id="KW-1133">Transmembrane helix</keyword>
<evidence type="ECO:0000256" key="1">
    <source>
        <dbReference type="SAM" id="Phobius"/>
    </source>
</evidence>
<keyword evidence="1" id="KW-0812">Transmembrane</keyword>
<reference evidence="2" key="1">
    <citation type="journal article" date="2013" name="Nat. Biotechnol.">
        <title>Draft genome sequence of chickpea (Cicer arietinum) provides a resource for trait improvement.</title>
        <authorList>
            <person name="Varshney R.K."/>
            <person name="Song C."/>
            <person name="Saxena R.K."/>
            <person name="Azam S."/>
            <person name="Yu S."/>
            <person name="Sharpe A.G."/>
            <person name="Cannon S."/>
            <person name="Baek J."/>
            <person name="Rosen B.D."/>
            <person name="Tar'an B."/>
            <person name="Millan T."/>
            <person name="Zhang X."/>
            <person name="Ramsay L.D."/>
            <person name="Iwata A."/>
            <person name="Wang Y."/>
            <person name="Nelson W."/>
            <person name="Farmer A.D."/>
            <person name="Gaur P.M."/>
            <person name="Soderlund C."/>
            <person name="Penmetsa R.V."/>
            <person name="Xu C."/>
            <person name="Bharti A.K."/>
            <person name="He W."/>
            <person name="Winter P."/>
            <person name="Zhao S."/>
            <person name="Hane J.K."/>
            <person name="Carrasquilla-Garcia N."/>
            <person name="Condie J.A."/>
            <person name="Upadhyaya H.D."/>
            <person name="Luo M.C."/>
            <person name="Thudi M."/>
            <person name="Gowda C.L."/>
            <person name="Singh N.P."/>
            <person name="Lichtenzveig J."/>
            <person name="Gali K.K."/>
            <person name="Rubio J."/>
            <person name="Nadarajan N."/>
            <person name="Dolezel J."/>
            <person name="Bansal K.C."/>
            <person name="Xu X."/>
            <person name="Edwards D."/>
            <person name="Zhang G."/>
            <person name="Kahl G."/>
            <person name="Gil J."/>
            <person name="Singh K.B."/>
            <person name="Datta S.K."/>
            <person name="Jackson S.A."/>
            <person name="Wang J."/>
            <person name="Cook D.R."/>
        </authorList>
    </citation>
    <scope>NUCLEOTIDE SEQUENCE [LARGE SCALE GENOMIC DNA]</scope>
    <source>
        <strain evidence="2">cv. CDC Frontier</strain>
    </source>
</reference>
<evidence type="ECO:0000313" key="3">
    <source>
        <dbReference type="RefSeq" id="XP_027189332.1"/>
    </source>
</evidence>
<protein>
    <submittedName>
        <fullName evidence="3">Uncharacterized protein LOC101495983 isoform X2</fullName>
    </submittedName>
</protein>
<dbReference type="GeneID" id="101495983"/>
<gene>
    <name evidence="3" type="primary">LOC101495983</name>
</gene>
<proteinExistence type="predicted"/>
<sequence length="210" mass="22883">MANMVVPVVCMGYLPLKRLVPLKDHIEMDTLRARDGARHSRIFGGVGGIGNFTVHGSADPNSFGMYTTEVIDTGSDLLWVTGSDLLWVNCKGCSNCPQYSGLGIKLKFFDTAGSSTNSLVKCSDPICPFGVQGSLKRGRTMINTLKFLLTTFVVVLLFSTCMAKVQIHLEKCFARCGQIPNCNLFCTNKGFLQGLCTANNNILLCCCYNL</sequence>
<dbReference type="InterPro" id="IPR021109">
    <property type="entry name" value="Peptidase_aspartic_dom_sf"/>
</dbReference>
<keyword evidence="1" id="KW-0472">Membrane</keyword>